<keyword evidence="5" id="KW-0788">Thiol protease</keyword>
<dbReference type="GO" id="GO:0006508">
    <property type="term" value="P:proteolysis"/>
    <property type="evidence" value="ECO:0007669"/>
    <property type="project" value="UniProtKB-KW"/>
</dbReference>
<dbReference type="GO" id="GO:0008234">
    <property type="term" value="F:cysteine-type peptidase activity"/>
    <property type="evidence" value="ECO:0007669"/>
    <property type="project" value="UniProtKB-KW"/>
</dbReference>
<evidence type="ECO:0000256" key="4">
    <source>
        <dbReference type="ARBA" id="ARBA00022801"/>
    </source>
</evidence>
<dbReference type="Gene3D" id="3.90.70.50">
    <property type="entry name" value="Peptidase C10, streptopain"/>
    <property type="match status" value="1"/>
</dbReference>
<evidence type="ECO:0000259" key="6">
    <source>
        <dbReference type="Pfam" id="PF13734"/>
    </source>
</evidence>
<dbReference type="InterPro" id="IPR044934">
    <property type="entry name" value="Streptopain_sf"/>
</dbReference>
<reference evidence="7" key="1">
    <citation type="submission" date="2021-09" db="EMBL/GenBank/DDBJ databases">
        <title>Genome of Aequorivita sp. strain F47161.</title>
        <authorList>
            <person name="Wang Y."/>
        </authorList>
    </citation>
    <scope>NUCLEOTIDE SEQUENCE</scope>
    <source>
        <strain evidence="7">F47161</strain>
    </source>
</reference>
<evidence type="ECO:0000313" key="7">
    <source>
        <dbReference type="EMBL" id="MCG2419620.1"/>
    </source>
</evidence>
<dbReference type="InterPro" id="IPR038765">
    <property type="entry name" value="Papain-like_cys_pep_sf"/>
</dbReference>
<name>A0A9X1QVR0_9FLAO</name>
<evidence type="ECO:0000256" key="3">
    <source>
        <dbReference type="ARBA" id="ARBA00022729"/>
    </source>
</evidence>
<evidence type="ECO:0000313" key="8">
    <source>
        <dbReference type="Proteomes" id="UP001139461"/>
    </source>
</evidence>
<comment type="caution">
    <text evidence="7">The sequence shown here is derived from an EMBL/GenBank/DDBJ whole genome shotgun (WGS) entry which is preliminary data.</text>
</comment>
<dbReference type="InterPro" id="IPR025896">
    <property type="entry name" value="Spi_Prtas-inh"/>
</dbReference>
<evidence type="ECO:0000256" key="2">
    <source>
        <dbReference type="ARBA" id="ARBA00022670"/>
    </source>
</evidence>
<gene>
    <name evidence="7" type="ORF">K8089_11350</name>
</gene>
<dbReference type="AlphaFoldDB" id="A0A9X1QVR0"/>
<keyword evidence="3" id="KW-0732">Signal</keyword>
<proteinExistence type="inferred from homology"/>
<keyword evidence="4" id="KW-0378">Hydrolase</keyword>
<sequence>MKKNNIVFYIVNYKNGGFVILAADNRSIPILAYSETETFNLNAEFYSSGLVEWLSETKESIKYLRENKIDQSLEAKKNWEDVNIFQKEPPGGGCENEFEQVDRLLSTSWNQGSGFNNYMPLKNCNPPLPNGRAWAGCVPVAIAQMMRYHQYPTNYNWSNMPTNNMGNNTISSFIKDIHDKINYYGSAVHYECDATGVNTDYNTAGLFRNFFGYSTASSADYNSNIIVNELRANRPVILQGGRNANWWIFNNYDDGHMWVCDGFKRSKICIFDDNGNPIGAVHYLYYRMNWGWGGEYNDAWYANNNFNPSTYTFNFQKKMIYNIKP</sequence>
<protein>
    <submittedName>
        <fullName evidence="7">C10 family peptidase</fullName>
    </submittedName>
</protein>
<dbReference type="Pfam" id="PF13734">
    <property type="entry name" value="Inhibitor_I69"/>
    <property type="match status" value="1"/>
</dbReference>
<dbReference type="Proteomes" id="UP001139461">
    <property type="component" value="Unassembled WGS sequence"/>
</dbReference>
<feature type="domain" description="Spi protease inhibitor" evidence="6">
    <location>
        <begin position="4"/>
        <end position="61"/>
    </location>
</feature>
<dbReference type="Pfam" id="PF01640">
    <property type="entry name" value="Peptidase_C10"/>
    <property type="match status" value="1"/>
</dbReference>
<dbReference type="RefSeq" id="WP_237603408.1">
    <property type="nucleotide sequence ID" value="NZ_JAIRBA010000022.1"/>
</dbReference>
<comment type="similarity">
    <text evidence="1">Belongs to the peptidase C10 family.</text>
</comment>
<organism evidence="7 8">
    <name type="scientific">Aequorivita vitellina</name>
    <dbReference type="NCBI Taxonomy" id="2874475"/>
    <lineage>
        <taxon>Bacteria</taxon>
        <taxon>Pseudomonadati</taxon>
        <taxon>Bacteroidota</taxon>
        <taxon>Flavobacteriia</taxon>
        <taxon>Flavobacteriales</taxon>
        <taxon>Flavobacteriaceae</taxon>
        <taxon>Aequorivita</taxon>
    </lineage>
</organism>
<dbReference type="PRINTS" id="PR00797">
    <property type="entry name" value="STREPTOPAIN"/>
</dbReference>
<dbReference type="SUPFAM" id="SSF54001">
    <property type="entry name" value="Cysteine proteinases"/>
    <property type="match status" value="1"/>
</dbReference>
<keyword evidence="2" id="KW-0645">Protease</keyword>
<dbReference type="InterPro" id="IPR000200">
    <property type="entry name" value="Peptidase_C10"/>
</dbReference>
<keyword evidence="8" id="KW-1185">Reference proteome</keyword>
<evidence type="ECO:0000256" key="1">
    <source>
        <dbReference type="ARBA" id="ARBA00009693"/>
    </source>
</evidence>
<accession>A0A9X1QVR0</accession>
<dbReference type="EMBL" id="JAIRBA010000022">
    <property type="protein sequence ID" value="MCG2419620.1"/>
    <property type="molecule type" value="Genomic_DNA"/>
</dbReference>
<evidence type="ECO:0000256" key="5">
    <source>
        <dbReference type="ARBA" id="ARBA00022807"/>
    </source>
</evidence>